<accession>A0A8H3G1D4</accession>
<dbReference type="Proteomes" id="UP000664169">
    <property type="component" value="Unassembled WGS sequence"/>
</dbReference>
<comment type="caution">
    <text evidence="2">The sequence shown here is derived from an EMBL/GenBank/DDBJ whole genome shotgun (WGS) entry which is preliminary data.</text>
</comment>
<evidence type="ECO:0000313" key="2">
    <source>
        <dbReference type="EMBL" id="CAF9932984.1"/>
    </source>
</evidence>
<keyword evidence="3" id="KW-1185">Reference proteome</keyword>
<feature type="region of interest" description="Disordered" evidence="1">
    <location>
        <begin position="1"/>
        <end position="45"/>
    </location>
</feature>
<dbReference type="EMBL" id="CAJPDQ010000050">
    <property type="protein sequence ID" value="CAF9932984.1"/>
    <property type="molecule type" value="Genomic_DNA"/>
</dbReference>
<sequence length="225" mass="24915">MVGKKKAKKIRQDSDEDLSVAELKITPSRPTTPEHVMPTDTSHSGETIQGLLTPISSSKSHQAEEVEALPDEGSVDVPCVDGHKKVFVCCIICSRMVLITAQPTTSLEFIEDMDTSDLCALIFSTCRLDSKSEQESNRWKTSKNASHTLICKQIVQGSRLHRICETIADGTVEILEENDLIMYQTMNTINQSMTSECMIRSVDTALDPSGERSSLLLPFVFGKFM</sequence>
<dbReference type="AlphaFoldDB" id="A0A8H3G1D4"/>
<protein>
    <submittedName>
        <fullName evidence="2">Uncharacterized protein</fullName>
    </submittedName>
</protein>
<evidence type="ECO:0000313" key="3">
    <source>
        <dbReference type="Proteomes" id="UP000664169"/>
    </source>
</evidence>
<organism evidence="2 3">
    <name type="scientific">Gomphillus americanus</name>
    <dbReference type="NCBI Taxonomy" id="1940652"/>
    <lineage>
        <taxon>Eukaryota</taxon>
        <taxon>Fungi</taxon>
        <taxon>Dikarya</taxon>
        <taxon>Ascomycota</taxon>
        <taxon>Pezizomycotina</taxon>
        <taxon>Lecanoromycetes</taxon>
        <taxon>OSLEUM clade</taxon>
        <taxon>Ostropomycetidae</taxon>
        <taxon>Ostropales</taxon>
        <taxon>Graphidaceae</taxon>
        <taxon>Gomphilloideae</taxon>
        <taxon>Gomphillus</taxon>
    </lineage>
</organism>
<gene>
    <name evidence="2" type="ORF">GOMPHAMPRED_007114</name>
</gene>
<name>A0A8H3G1D4_9LECA</name>
<proteinExistence type="predicted"/>
<evidence type="ECO:0000256" key="1">
    <source>
        <dbReference type="SAM" id="MobiDB-lite"/>
    </source>
</evidence>
<reference evidence="2" key="1">
    <citation type="submission" date="2021-03" db="EMBL/GenBank/DDBJ databases">
        <authorList>
            <person name="Tagirdzhanova G."/>
        </authorList>
    </citation>
    <scope>NUCLEOTIDE SEQUENCE</scope>
</reference>